<dbReference type="RefSeq" id="XP_002291723.1">
    <property type="nucleotide sequence ID" value="XM_002291687.1"/>
</dbReference>
<dbReference type="CDD" id="cd00077">
    <property type="entry name" value="HDc"/>
    <property type="match status" value="1"/>
</dbReference>
<dbReference type="PANTHER" id="PTHR11373">
    <property type="entry name" value="DEOXYNUCLEOSIDE TRIPHOSPHATE TRIPHOSPHOHYDROLASE"/>
    <property type="match status" value="1"/>
</dbReference>
<accession>B8C6I3</accession>
<feature type="region of interest" description="Disordered" evidence="1">
    <location>
        <begin position="1"/>
        <end position="72"/>
    </location>
</feature>
<feature type="compositionally biased region" description="Low complexity" evidence="1">
    <location>
        <begin position="10"/>
        <end position="21"/>
    </location>
</feature>
<dbReference type="SUPFAM" id="SSF109604">
    <property type="entry name" value="HD-domain/PDEase-like"/>
    <property type="match status" value="1"/>
</dbReference>
<evidence type="ECO:0000313" key="4">
    <source>
        <dbReference type="Proteomes" id="UP000001449"/>
    </source>
</evidence>
<reference evidence="3 4" key="2">
    <citation type="journal article" date="2008" name="Nature">
        <title>The Phaeodactylum genome reveals the evolutionary history of diatom genomes.</title>
        <authorList>
            <person name="Bowler C."/>
            <person name="Allen A.E."/>
            <person name="Badger J.H."/>
            <person name="Grimwood J."/>
            <person name="Jabbari K."/>
            <person name="Kuo A."/>
            <person name="Maheswari U."/>
            <person name="Martens C."/>
            <person name="Maumus F."/>
            <person name="Otillar R.P."/>
            <person name="Rayko E."/>
            <person name="Salamov A."/>
            <person name="Vandepoele K."/>
            <person name="Beszteri B."/>
            <person name="Gruber A."/>
            <person name="Heijde M."/>
            <person name="Katinka M."/>
            <person name="Mock T."/>
            <person name="Valentin K."/>
            <person name="Verret F."/>
            <person name="Berges J.A."/>
            <person name="Brownlee C."/>
            <person name="Cadoret J.P."/>
            <person name="Chiovitti A."/>
            <person name="Choi C.J."/>
            <person name="Coesel S."/>
            <person name="De Martino A."/>
            <person name="Detter J.C."/>
            <person name="Durkin C."/>
            <person name="Falciatore A."/>
            <person name="Fournet J."/>
            <person name="Haruta M."/>
            <person name="Huysman M.J."/>
            <person name="Jenkins B.D."/>
            <person name="Jiroutova K."/>
            <person name="Jorgensen R.E."/>
            <person name="Joubert Y."/>
            <person name="Kaplan A."/>
            <person name="Kroger N."/>
            <person name="Kroth P.G."/>
            <person name="La Roche J."/>
            <person name="Lindquist E."/>
            <person name="Lommer M."/>
            <person name="Martin-Jezequel V."/>
            <person name="Lopez P.J."/>
            <person name="Lucas S."/>
            <person name="Mangogna M."/>
            <person name="McGinnis K."/>
            <person name="Medlin L.K."/>
            <person name="Montsant A."/>
            <person name="Oudot-Le Secq M.P."/>
            <person name="Napoli C."/>
            <person name="Obornik M."/>
            <person name="Parker M.S."/>
            <person name="Petit J.L."/>
            <person name="Porcel B.M."/>
            <person name="Poulsen N."/>
            <person name="Robison M."/>
            <person name="Rychlewski L."/>
            <person name="Rynearson T.A."/>
            <person name="Schmutz J."/>
            <person name="Shapiro H."/>
            <person name="Siaut M."/>
            <person name="Stanley M."/>
            <person name="Sussman M.R."/>
            <person name="Taylor A.R."/>
            <person name="Vardi A."/>
            <person name="von Dassow P."/>
            <person name="Vyverman W."/>
            <person name="Willis A."/>
            <person name="Wyrwicz L.S."/>
            <person name="Rokhsar D.S."/>
            <person name="Weissenbach J."/>
            <person name="Armbrust E.V."/>
            <person name="Green B.R."/>
            <person name="Van de Peer Y."/>
            <person name="Grigoriev I.V."/>
        </authorList>
    </citation>
    <scope>NUCLEOTIDE SEQUENCE [LARGE SCALE GENOMIC DNA]</scope>
    <source>
        <strain evidence="3 4">CCMP1335</strain>
    </source>
</reference>
<dbReference type="PANTHER" id="PTHR11373:SF4">
    <property type="entry name" value="DEOXYNUCLEOSIDE TRIPHOSPHATE TRIPHOSPHOHYDROLASE SAMHD1"/>
    <property type="match status" value="1"/>
</dbReference>
<evidence type="ECO:0000259" key="2">
    <source>
        <dbReference type="PROSITE" id="PS51831"/>
    </source>
</evidence>
<organism evidence="3 4">
    <name type="scientific">Thalassiosira pseudonana</name>
    <name type="common">Marine diatom</name>
    <name type="synonym">Cyclotella nana</name>
    <dbReference type="NCBI Taxonomy" id="35128"/>
    <lineage>
        <taxon>Eukaryota</taxon>
        <taxon>Sar</taxon>
        <taxon>Stramenopiles</taxon>
        <taxon>Ochrophyta</taxon>
        <taxon>Bacillariophyta</taxon>
        <taxon>Coscinodiscophyceae</taxon>
        <taxon>Thalassiosirophycidae</taxon>
        <taxon>Thalassiosirales</taxon>
        <taxon>Thalassiosiraceae</taxon>
        <taxon>Thalassiosira</taxon>
    </lineage>
</organism>
<proteinExistence type="predicted"/>
<dbReference type="Gene3D" id="3.30.70.2760">
    <property type="match status" value="1"/>
</dbReference>
<dbReference type="eggNOG" id="KOG2681">
    <property type="taxonomic scope" value="Eukaryota"/>
</dbReference>
<dbReference type="InParanoid" id="B8C6I3"/>
<dbReference type="Pfam" id="PF01966">
    <property type="entry name" value="HD"/>
    <property type="match status" value="1"/>
</dbReference>
<dbReference type="AlphaFoldDB" id="B8C6I3"/>
<dbReference type="FunFam" id="1.10.3210.10:FF:000080">
    <property type="entry name" value="Uncharacterized protein"/>
    <property type="match status" value="1"/>
</dbReference>
<dbReference type="PaxDb" id="35128-Thaps23691"/>
<sequence length="721" mass="82489">MNAYEHLQPSFAAAASRSSASGYRSEDDEAKYLDDDEDEMDAISSPQPRYGHISRPPVCPPSSALGTPRRRPRAIQNEAGTTFKVWPMSRDERDTNDEVHEVIHIPPAIQTVLDTPPVQRLVNLKQLGCAYNAYPSCTHSRKEHSLGVMELAGKLATSIKHAQPQLGISDLDVLCVRIAGLCHDLGHGPFSHAFEAFLKAVYRSERDHPELYRERNELFRKEYGMDIPELPEEYEHEQTSLMMVDDLLAAIGLEIDWTDLDGPLKQIGDGIDANFFGFISNSNKLTAFTSRDWVFIKECIYGYPLEQPDAPVAQTDFVGRSQAKDFLYDIVNNRHNGLDVDKIDYFSRDSLGALGVPRKFNILIRNARVSWGICPNPQKCFRCNHQTNPEYHMMIVYPKKMITKASEFYQTRIRNHVEIYTHKKTKSAELHTVDLLIEADKLFSMLLSTQHDDPDAFPIHSRFEGFNYPRLPISRAWMYPRLFLRVDDGIIGTFEDRAVGDKNPNLQPLKKLLKQRRMHDYYKLVGQVEAKKVGGDSYWNKVTEDEIRDELMEEQVSYSGEDGKIMTLCADDIIVEKRELHFGRKSNNPVTQMRFLMNKWDSERLRNNLEELPIALEVDNDDLPEDTVPSSFLRRTIRFYSRSFEKNEFIGHVFHNWLSHKMERLKADTGAELKVFEVDGGGINGHESPNLLTQDDSIAPTPAFGGMKRKRGTPKALFGEE</sequence>
<protein>
    <recommendedName>
        <fullName evidence="2">HD domain-containing protein</fullName>
    </recommendedName>
</protein>
<dbReference type="Gene3D" id="1.10.3210.10">
    <property type="entry name" value="Hypothetical protein af1432"/>
    <property type="match status" value="1"/>
</dbReference>
<feature type="region of interest" description="Disordered" evidence="1">
    <location>
        <begin position="685"/>
        <end position="721"/>
    </location>
</feature>
<dbReference type="OMA" id="PISRAWM"/>
<name>B8C6I3_THAPS</name>
<dbReference type="GO" id="GO:0006203">
    <property type="term" value="P:dGTP catabolic process"/>
    <property type="evidence" value="ECO:0000318"/>
    <property type="project" value="GO_Central"/>
</dbReference>
<dbReference type="GeneID" id="7452429"/>
<dbReference type="FunFam" id="3.30.70.2760:FF:000005">
    <property type="entry name" value="HD domain containing protein, putative"/>
    <property type="match status" value="1"/>
</dbReference>
<feature type="compositionally biased region" description="Acidic residues" evidence="1">
    <location>
        <begin position="26"/>
        <end position="41"/>
    </location>
</feature>
<dbReference type="InterPro" id="IPR050135">
    <property type="entry name" value="dGTPase-like"/>
</dbReference>
<evidence type="ECO:0000313" key="3">
    <source>
        <dbReference type="EMBL" id="EED90574.1"/>
    </source>
</evidence>
<dbReference type="GO" id="GO:0005634">
    <property type="term" value="C:nucleus"/>
    <property type="evidence" value="ECO:0000318"/>
    <property type="project" value="GO_Central"/>
</dbReference>
<dbReference type="GO" id="GO:0008832">
    <property type="term" value="F:dGTPase activity"/>
    <property type="evidence" value="ECO:0000318"/>
    <property type="project" value="GO_Central"/>
</dbReference>
<dbReference type="FunCoup" id="B8C6I3">
    <property type="interactions" value="119"/>
</dbReference>
<dbReference type="EMBL" id="CM000644">
    <property type="protein sequence ID" value="EED90574.1"/>
    <property type="molecule type" value="Genomic_DNA"/>
</dbReference>
<dbReference type="Proteomes" id="UP000001449">
    <property type="component" value="Chromosome 8"/>
</dbReference>
<feature type="domain" description="HD" evidence="2">
    <location>
        <begin position="141"/>
        <end position="261"/>
    </location>
</feature>
<evidence type="ECO:0000256" key="1">
    <source>
        <dbReference type="SAM" id="MobiDB-lite"/>
    </source>
</evidence>
<dbReference type="InterPro" id="IPR006674">
    <property type="entry name" value="HD_domain"/>
</dbReference>
<dbReference type="HOGENOM" id="CLU_026821_1_3_1"/>
<reference evidence="3 4" key="1">
    <citation type="journal article" date="2004" name="Science">
        <title>The genome of the diatom Thalassiosira pseudonana: ecology, evolution, and metabolism.</title>
        <authorList>
            <person name="Armbrust E.V."/>
            <person name="Berges J.A."/>
            <person name="Bowler C."/>
            <person name="Green B.R."/>
            <person name="Martinez D."/>
            <person name="Putnam N.H."/>
            <person name="Zhou S."/>
            <person name="Allen A.E."/>
            <person name="Apt K.E."/>
            <person name="Bechner M."/>
            <person name="Brzezinski M.A."/>
            <person name="Chaal B.K."/>
            <person name="Chiovitti A."/>
            <person name="Davis A.K."/>
            <person name="Demarest M.S."/>
            <person name="Detter J.C."/>
            <person name="Glavina T."/>
            <person name="Goodstein D."/>
            <person name="Hadi M.Z."/>
            <person name="Hellsten U."/>
            <person name="Hildebrand M."/>
            <person name="Jenkins B.D."/>
            <person name="Jurka J."/>
            <person name="Kapitonov V.V."/>
            <person name="Kroger N."/>
            <person name="Lau W.W."/>
            <person name="Lane T.W."/>
            <person name="Larimer F.W."/>
            <person name="Lippmeier J.C."/>
            <person name="Lucas S."/>
            <person name="Medina M."/>
            <person name="Montsant A."/>
            <person name="Obornik M."/>
            <person name="Parker M.S."/>
            <person name="Palenik B."/>
            <person name="Pazour G.J."/>
            <person name="Richardson P.M."/>
            <person name="Rynearson T.A."/>
            <person name="Saito M.A."/>
            <person name="Schwartz D.C."/>
            <person name="Thamatrakoln K."/>
            <person name="Valentin K."/>
            <person name="Vardi A."/>
            <person name="Wilkerson F.P."/>
            <person name="Rokhsar D.S."/>
        </authorList>
    </citation>
    <scope>NUCLEOTIDE SEQUENCE [LARGE SCALE GENOMIC DNA]</scope>
    <source>
        <strain evidence="3 4">CCMP1335</strain>
    </source>
</reference>
<dbReference type="KEGG" id="tps:THAPSDRAFT_23691"/>
<dbReference type="PROSITE" id="PS51831">
    <property type="entry name" value="HD"/>
    <property type="match status" value="1"/>
</dbReference>
<keyword evidence="4" id="KW-1185">Reference proteome</keyword>
<gene>
    <name evidence="3" type="ORF">THAPSDRAFT_23691</name>
</gene>
<dbReference type="InterPro" id="IPR003607">
    <property type="entry name" value="HD/PDEase_dom"/>
</dbReference>
<dbReference type="SMART" id="SM00471">
    <property type="entry name" value="HDc"/>
    <property type="match status" value="1"/>
</dbReference>